<reference evidence="1 2" key="1">
    <citation type="journal article" date="2015" name="Genome Announc.">
        <title>Expanding the biotechnology potential of lactobacilli through comparative genomics of 213 strains and associated genera.</title>
        <authorList>
            <person name="Sun Z."/>
            <person name="Harris H.M."/>
            <person name="McCann A."/>
            <person name="Guo C."/>
            <person name="Argimon S."/>
            <person name="Zhang W."/>
            <person name="Yang X."/>
            <person name="Jeffery I.B."/>
            <person name="Cooney J.C."/>
            <person name="Kagawa T.F."/>
            <person name="Liu W."/>
            <person name="Song Y."/>
            <person name="Salvetti E."/>
            <person name="Wrobel A."/>
            <person name="Rasinkangas P."/>
            <person name="Parkhill J."/>
            <person name="Rea M.C."/>
            <person name="O'Sullivan O."/>
            <person name="Ritari J."/>
            <person name="Douillard F.P."/>
            <person name="Paul Ross R."/>
            <person name="Yang R."/>
            <person name="Briner A.E."/>
            <person name="Felis G.E."/>
            <person name="de Vos W.M."/>
            <person name="Barrangou R."/>
            <person name="Klaenhammer T.R."/>
            <person name="Caufield P.W."/>
            <person name="Cui Y."/>
            <person name="Zhang H."/>
            <person name="O'Toole P.W."/>
        </authorList>
    </citation>
    <scope>NUCLEOTIDE SEQUENCE [LARGE SCALE GENOMIC DNA]</scope>
    <source>
        <strain evidence="1 2">DSM 19906</strain>
    </source>
</reference>
<dbReference type="Proteomes" id="UP000051439">
    <property type="component" value="Unassembled WGS sequence"/>
</dbReference>
<comment type="caution">
    <text evidence="1">The sequence shown here is derived from an EMBL/GenBank/DDBJ whole genome shotgun (WGS) entry which is preliminary data.</text>
</comment>
<organism evidence="1 2">
    <name type="scientific">Lentilactobacillus kisonensis DSM 19906 = JCM 15041</name>
    <dbReference type="NCBI Taxonomy" id="1423766"/>
    <lineage>
        <taxon>Bacteria</taxon>
        <taxon>Bacillati</taxon>
        <taxon>Bacillota</taxon>
        <taxon>Bacilli</taxon>
        <taxon>Lactobacillales</taxon>
        <taxon>Lactobacillaceae</taxon>
        <taxon>Lentilactobacillus</taxon>
    </lineage>
</organism>
<dbReference type="AlphaFoldDB" id="A0A0R1NMR7"/>
<dbReference type="PATRIC" id="fig|1423766.4.peg.2388"/>
<accession>A0A0R1NMR7</accession>
<gene>
    <name evidence="1" type="ORF">FC98_GL002303</name>
</gene>
<evidence type="ECO:0000313" key="1">
    <source>
        <dbReference type="EMBL" id="KRL18885.1"/>
    </source>
</evidence>
<evidence type="ECO:0000313" key="2">
    <source>
        <dbReference type="Proteomes" id="UP000051439"/>
    </source>
</evidence>
<sequence length="307" mass="32502">MGSTTLTKDGSETYALQTIRNAADGDIVGNTSNVVDAGYRALLKKANFSGWNNYGAAKLTASQLSTNNAAFQAADYGKEVKITVDTEAVYPLLHAANLNTYLKAAAVQNANVHNEAMTFDGAPTYAFGSNNKFQAIRSFSSAFVNDPTLSGTQGTQVTATQFATALKNAGADTLYYAYVSYTNNAGQNHWLTSNDVKADGTLNSNVYTDVDGAATGATLTVFRAQADTPTKVANNTFTGDTIPAANTDNKLFTDADAHTIIAADSFNASINYIPNTDARTFTIAQNSTPASYTLSDFYTQGNNVTVH</sequence>
<proteinExistence type="predicted"/>
<protein>
    <submittedName>
        <fullName evidence="1">Uncharacterized protein</fullName>
    </submittedName>
</protein>
<dbReference type="EMBL" id="AZEB01000054">
    <property type="protein sequence ID" value="KRL18885.1"/>
    <property type="molecule type" value="Genomic_DNA"/>
</dbReference>
<keyword evidence="2" id="KW-1185">Reference proteome</keyword>
<name>A0A0R1NMR7_9LACO</name>